<comment type="caution">
    <text evidence="2">The sequence shown here is derived from an EMBL/GenBank/DDBJ whole genome shotgun (WGS) entry which is preliminary data.</text>
</comment>
<gene>
    <name evidence="2" type="ORF">F5X68DRAFT_226744</name>
</gene>
<dbReference type="EMBL" id="JAGSXJ010000001">
    <property type="protein sequence ID" value="KAH6697365.1"/>
    <property type="molecule type" value="Genomic_DNA"/>
</dbReference>
<evidence type="ECO:0000313" key="3">
    <source>
        <dbReference type="Proteomes" id="UP000770015"/>
    </source>
</evidence>
<feature type="region of interest" description="Disordered" evidence="1">
    <location>
        <begin position="239"/>
        <end position="269"/>
    </location>
</feature>
<accession>A0A9P8VKR4</accession>
<dbReference type="AlphaFoldDB" id="A0A9P8VKR4"/>
<proteinExistence type="predicted"/>
<dbReference type="Proteomes" id="UP000770015">
    <property type="component" value="Unassembled WGS sequence"/>
</dbReference>
<reference evidence="2" key="1">
    <citation type="journal article" date="2021" name="Nat. Commun.">
        <title>Genetic determinants of endophytism in the Arabidopsis root mycobiome.</title>
        <authorList>
            <person name="Mesny F."/>
            <person name="Miyauchi S."/>
            <person name="Thiergart T."/>
            <person name="Pickel B."/>
            <person name="Atanasova L."/>
            <person name="Karlsson M."/>
            <person name="Huettel B."/>
            <person name="Barry K.W."/>
            <person name="Haridas S."/>
            <person name="Chen C."/>
            <person name="Bauer D."/>
            <person name="Andreopoulos W."/>
            <person name="Pangilinan J."/>
            <person name="LaButti K."/>
            <person name="Riley R."/>
            <person name="Lipzen A."/>
            <person name="Clum A."/>
            <person name="Drula E."/>
            <person name="Henrissat B."/>
            <person name="Kohler A."/>
            <person name="Grigoriev I.V."/>
            <person name="Martin F.M."/>
            <person name="Hacquard S."/>
        </authorList>
    </citation>
    <scope>NUCLEOTIDE SEQUENCE</scope>
    <source>
        <strain evidence="2">MPI-SDFR-AT-0117</strain>
    </source>
</reference>
<evidence type="ECO:0000256" key="1">
    <source>
        <dbReference type="SAM" id="MobiDB-lite"/>
    </source>
</evidence>
<feature type="compositionally biased region" description="Basic and acidic residues" evidence="1">
    <location>
        <begin position="245"/>
        <end position="254"/>
    </location>
</feature>
<evidence type="ECO:0000313" key="2">
    <source>
        <dbReference type="EMBL" id="KAH6697365.1"/>
    </source>
</evidence>
<organism evidence="2 3">
    <name type="scientific">Plectosphaerella plurivora</name>
    <dbReference type="NCBI Taxonomy" id="936078"/>
    <lineage>
        <taxon>Eukaryota</taxon>
        <taxon>Fungi</taxon>
        <taxon>Dikarya</taxon>
        <taxon>Ascomycota</taxon>
        <taxon>Pezizomycotina</taxon>
        <taxon>Sordariomycetes</taxon>
        <taxon>Hypocreomycetidae</taxon>
        <taxon>Glomerellales</taxon>
        <taxon>Plectosphaerellaceae</taxon>
        <taxon>Plectosphaerella</taxon>
    </lineage>
</organism>
<name>A0A9P8VKR4_9PEZI</name>
<feature type="compositionally biased region" description="Acidic residues" evidence="1">
    <location>
        <begin position="255"/>
        <end position="268"/>
    </location>
</feature>
<sequence>MKGDPEFVILKHTAWLPAPEWEDRILGSVIRHPLKPSNDLVPDTPLVYNTQPFHEGQFSDFVLSNSKSQGHSVSPELTNLAGISFQGNTDAAVHLSGRHLRYRRLTQHSKYWAKLLSDKDVASTVPGWISPWNDWPPCLVVGIMIATAVEVDTSGSKSRERGGNLQLPLATIALGAAGVPLPPGLLPEIADPSIEASRTKTTARVFKATVPDERIFALELRIVTTKLLRRKELKLKEGGPAFDEGSIHDGRADSSDEEEEEPPVEDLVLETFTAKEYGQMASV</sequence>
<dbReference type="OrthoDB" id="5429909at2759"/>
<protein>
    <submittedName>
        <fullName evidence="2">Uncharacterized protein</fullName>
    </submittedName>
</protein>
<keyword evidence="3" id="KW-1185">Reference proteome</keyword>